<name>A0A4R6UUZ6_9GAMM</name>
<dbReference type="InterPro" id="IPR027303">
    <property type="entry name" value="Gln_synth_gly_rich_site"/>
</dbReference>
<dbReference type="InterPro" id="IPR008146">
    <property type="entry name" value="Gln_synth_cat_dom"/>
</dbReference>
<dbReference type="PROSITE" id="PS51987">
    <property type="entry name" value="GS_CATALYTIC"/>
    <property type="match status" value="1"/>
</dbReference>
<dbReference type="PROSITE" id="PS00181">
    <property type="entry name" value="GLNA_ATP"/>
    <property type="match status" value="1"/>
</dbReference>
<dbReference type="Gene3D" id="3.10.20.70">
    <property type="entry name" value="Glutamine synthetase, N-terminal domain"/>
    <property type="match status" value="1"/>
</dbReference>
<evidence type="ECO:0000256" key="3">
    <source>
        <dbReference type="ARBA" id="ARBA00022598"/>
    </source>
</evidence>
<sequence>MSQTDEEFLKQWMEARGITEVECMVPDLTGVARGKIVPAKKFFRENMRLPEGIFIQTVTGDWPDDEDYDKLVNPTDIDMELVPDPKTVCLVPWAVEPTAQVIHDCLYRDGTPVDLAPRSVLRRVLKQFELQGWEPIMAPEVEFYLVKQNTDADYPLEPPIGRSGRKETARRSYGIDAVNEFDPVFEEMYDYCEQMELDIDTLIHEEGAGQMEVNFLHGSPMDLADQVFLFKRTMREVALRHNIYATFMAKPMENEAGSAMHVHQSIVDKNTKENVFSTPDGEPSELFFHYIGGLQRYLPAAMSLMAPNVNSYRRIARFNSAPINVQWGYDNRTVGLRIPHSSPANRRVENRIIGADCNPYLAFAASLAAGYLGMVQKIKPSDPVSASAHNLPYQLPRNLLDALALLRTNDELKHVLGERFVRAYTAVKEKEYETFFAVISSWERDFLLLNV</sequence>
<dbReference type="FunFam" id="3.30.590.10:FF:000005">
    <property type="entry name" value="Probable glutamine synthetase"/>
    <property type="match status" value="1"/>
</dbReference>
<dbReference type="Proteomes" id="UP000295375">
    <property type="component" value="Unassembled WGS sequence"/>
</dbReference>
<keyword evidence="4" id="KW-0547">Nucleotide-binding</keyword>
<evidence type="ECO:0000313" key="11">
    <source>
        <dbReference type="Proteomes" id="UP000295375"/>
    </source>
</evidence>
<evidence type="ECO:0000313" key="10">
    <source>
        <dbReference type="EMBL" id="TDQ51150.1"/>
    </source>
</evidence>
<dbReference type="OrthoDB" id="9789509at2"/>
<dbReference type="RefSeq" id="WP_133587004.1">
    <property type="nucleotide sequence ID" value="NZ_CP037953.1"/>
</dbReference>
<comment type="similarity">
    <text evidence="2 7 8">Belongs to the glutamine synthetase family.</text>
</comment>
<dbReference type="PANTHER" id="PTHR43785">
    <property type="entry name" value="GAMMA-GLUTAMYLPUTRESCINE SYNTHETASE"/>
    <property type="match status" value="1"/>
</dbReference>
<dbReference type="Gene3D" id="3.30.590.10">
    <property type="entry name" value="Glutamine synthetase/guanido kinase, catalytic domain"/>
    <property type="match status" value="1"/>
</dbReference>
<feature type="domain" description="GS catalytic" evidence="9">
    <location>
        <begin position="117"/>
        <end position="451"/>
    </location>
</feature>
<evidence type="ECO:0000256" key="6">
    <source>
        <dbReference type="ARBA" id="ARBA00022842"/>
    </source>
</evidence>
<dbReference type="InterPro" id="IPR014746">
    <property type="entry name" value="Gln_synth/guanido_kin_cat_dom"/>
</dbReference>
<keyword evidence="5" id="KW-0067">ATP-binding</keyword>
<keyword evidence="6" id="KW-0460">Magnesium</keyword>
<comment type="cofactor">
    <cofactor evidence="1">
        <name>Mg(2+)</name>
        <dbReference type="ChEBI" id="CHEBI:18420"/>
    </cofactor>
</comment>
<dbReference type="GO" id="GO:0006542">
    <property type="term" value="P:glutamine biosynthetic process"/>
    <property type="evidence" value="ECO:0007669"/>
    <property type="project" value="InterPro"/>
</dbReference>
<comment type="caution">
    <text evidence="10">The sequence shown here is derived from an EMBL/GenBank/DDBJ whole genome shotgun (WGS) entry which is preliminary data.</text>
</comment>
<evidence type="ECO:0000259" key="9">
    <source>
        <dbReference type="PROSITE" id="PS51987"/>
    </source>
</evidence>
<accession>A0A4R6UUZ6</accession>
<keyword evidence="3" id="KW-0436">Ligase</keyword>
<dbReference type="GO" id="GO:0004356">
    <property type="term" value="F:glutamine synthetase activity"/>
    <property type="evidence" value="ECO:0007669"/>
    <property type="project" value="InterPro"/>
</dbReference>
<gene>
    <name evidence="10" type="ORF">EV696_101120</name>
</gene>
<reference evidence="10 11" key="1">
    <citation type="submission" date="2019-03" db="EMBL/GenBank/DDBJ databases">
        <title>Genomic Encyclopedia of Type Strains, Phase IV (KMG-IV): sequencing the most valuable type-strain genomes for metagenomic binning, comparative biology and taxonomic classification.</title>
        <authorList>
            <person name="Goeker M."/>
        </authorList>
    </citation>
    <scope>NUCLEOTIDE SEQUENCE [LARGE SCALE GENOMIC DNA]</scope>
    <source>
        <strain evidence="10 11">DSM 103792</strain>
    </source>
</reference>
<evidence type="ECO:0000256" key="5">
    <source>
        <dbReference type="ARBA" id="ARBA00022840"/>
    </source>
</evidence>
<evidence type="ECO:0000256" key="2">
    <source>
        <dbReference type="ARBA" id="ARBA00009897"/>
    </source>
</evidence>
<dbReference type="SUPFAM" id="SSF54368">
    <property type="entry name" value="Glutamine synthetase, N-terminal domain"/>
    <property type="match status" value="1"/>
</dbReference>
<protein>
    <submittedName>
        <fullName evidence="10">Glutamine synthetase</fullName>
    </submittedName>
</protein>
<evidence type="ECO:0000256" key="1">
    <source>
        <dbReference type="ARBA" id="ARBA00001946"/>
    </source>
</evidence>
<dbReference type="GO" id="GO:0005524">
    <property type="term" value="F:ATP binding"/>
    <property type="evidence" value="ECO:0007669"/>
    <property type="project" value="UniProtKB-KW"/>
</dbReference>
<evidence type="ECO:0000256" key="7">
    <source>
        <dbReference type="PROSITE-ProRule" id="PRU01331"/>
    </source>
</evidence>
<dbReference type="PANTHER" id="PTHR43785:SF3">
    <property type="entry name" value="GS CATALYTIC DOMAIN-CONTAINING PROTEIN"/>
    <property type="match status" value="1"/>
</dbReference>
<proteinExistence type="inferred from homology"/>
<dbReference type="AlphaFoldDB" id="A0A4R6UUZ6"/>
<dbReference type="GO" id="GO:0006598">
    <property type="term" value="P:polyamine catabolic process"/>
    <property type="evidence" value="ECO:0007669"/>
    <property type="project" value="TreeGrafter"/>
</dbReference>
<organism evidence="10 11">
    <name type="scientific">Permianibacter aggregans</name>
    <dbReference type="NCBI Taxonomy" id="1510150"/>
    <lineage>
        <taxon>Bacteria</taxon>
        <taxon>Pseudomonadati</taxon>
        <taxon>Pseudomonadota</taxon>
        <taxon>Gammaproteobacteria</taxon>
        <taxon>Pseudomonadales</taxon>
        <taxon>Pseudomonadaceae</taxon>
        <taxon>Permianibacter</taxon>
    </lineage>
</organism>
<dbReference type="EMBL" id="SNYM01000001">
    <property type="protein sequence ID" value="TDQ51150.1"/>
    <property type="molecule type" value="Genomic_DNA"/>
</dbReference>
<evidence type="ECO:0000256" key="4">
    <source>
        <dbReference type="ARBA" id="ARBA00022741"/>
    </source>
</evidence>
<keyword evidence="11" id="KW-1185">Reference proteome</keyword>
<dbReference type="SUPFAM" id="SSF55931">
    <property type="entry name" value="Glutamine synthetase/guanido kinase"/>
    <property type="match status" value="1"/>
</dbReference>
<evidence type="ECO:0000256" key="8">
    <source>
        <dbReference type="RuleBase" id="RU000384"/>
    </source>
</evidence>
<dbReference type="Pfam" id="PF00120">
    <property type="entry name" value="Gln-synt_C"/>
    <property type="match status" value="1"/>
</dbReference>
<dbReference type="InterPro" id="IPR036651">
    <property type="entry name" value="Gln_synt_N_sf"/>
</dbReference>
<dbReference type="SMART" id="SM01230">
    <property type="entry name" value="Gln-synt_C"/>
    <property type="match status" value="1"/>
</dbReference>